<keyword evidence="4" id="KW-0234">DNA repair</keyword>
<protein>
    <submittedName>
        <fullName evidence="8">Breast cancer type 1 susceptibility protein homolog</fullName>
    </submittedName>
</protein>
<comment type="caution">
    <text evidence="8">The sequence shown here is derived from an EMBL/GenBank/DDBJ whole genome shotgun (WGS) entry which is preliminary data.</text>
</comment>
<dbReference type="GO" id="GO:0000724">
    <property type="term" value="P:double-strand break repair via homologous recombination"/>
    <property type="evidence" value="ECO:0007669"/>
    <property type="project" value="TreeGrafter"/>
</dbReference>
<dbReference type="OrthoDB" id="6105938at2759"/>
<proteinExistence type="predicted"/>
<organism evidence="8 9">
    <name type="scientific">Eumeta variegata</name>
    <name type="common">Bagworm moth</name>
    <name type="synonym">Eumeta japonica</name>
    <dbReference type="NCBI Taxonomy" id="151549"/>
    <lineage>
        <taxon>Eukaryota</taxon>
        <taxon>Metazoa</taxon>
        <taxon>Ecdysozoa</taxon>
        <taxon>Arthropoda</taxon>
        <taxon>Hexapoda</taxon>
        <taxon>Insecta</taxon>
        <taxon>Pterygota</taxon>
        <taxon>Neoptera</taxon>
        <taxon>Endopterygota</taxon>
        <taxon>Lepidoptera</taxon>
        <taxon>Glossata</taxon>
        <taxon>Ditrysia</taxon>
        <taxon>Tineoidea</taxon>
        <taxon>Psychidae</taxon>
        <taxon>Oiketicinae</taxon>
        <taxon>Eumeta</taxon>
    </lineage>
</organism>
<dbReference type="SUPFAM" id="SSF52113">
    <property type="entry name" value="BRCT domain"/>
    <property type="match status" value="2"/>
</dbReference>
<dbReference type="InterPro" id="IPR001357">
    <property type="entry name" value="BRCT_dom"/>
</dbReference>
<evidence type="ECO:0000313" key="9">
    <source>
        <dbReference type="Proteomes" id="UP000299102"/>
    </source>
</evidence>
<keyword evidence="3" id="KW-0227">DNA damage</keyword>
<dbReference type="STRING" id="151549.A0A4C1W2D9"/>
<dbReference type="Gene3D" id="3.40.50.10190">
    <property type="entry name" value="BRCT domain"/>
    <property type="match status" value="2"/>
</dbReference>
<keyword evidence="5" id="KW-0539">Nucleus</keyword>
<feature type="compositionally biased region" description="Polar residues" evidence="6">
    <location>
        <begin position="528"/>
        <end position="546"/>
    </location>
</feature>
<evidence type="ECO:0000256" key="1">
    <source>
        <dbReference type="ARBA" id="ARBA00004123"/>
    </source>
</evidence>
<keyword evidence="2" id="KW-0677">Repeat</keyword>
<dbReference type="SMART" id="SM00292">
    <property type="entry name" value="BRCT"/>
    <property type="match status" value="2"/>
</dbReference>
<evidence type="ECO:0000256" key="3">
    <source>
        <dbReference type="ARBA" id="ARBA00022763"/>
    </source>
</evidence>
<dbReference type="EMBL" id="BGZK01000456">
    <property type="protein sequence ID" value="GBP44649.1"/>
    <property type="molecule type" value="Genomic_DNA"/>
</dbReference>
<feature type="domain" description="BRCT" evidence="7">
    <location>
        <begin position="748"/>
        <end position="832"/>
    </location>
</feature>
<evidence type="ECO:0000256" key="2">
    <source>
        <dbReference type="ARBA" id="ARBA00022737"/>
    </source>
</evidence>
<dbReference type="GO" id="GO:0070531">
    <property type="term" value="C:BRCA1-A complex"/>
    <property type="evidence" value="ECO:0007669"/>
    <property type="project" value="TreeGrafter"/>
</dbReference>
<dbReference type="PANTHER" id="PTHR13763">
    <property type="entry name" value="BREAST CANCER TYPE 1 SUSCEPTIBILITY PROTEIN BRCA1"/>
    <property type="match status" value="1"/>
</dbReference>
<evidence type="ECO:0000313" key="8">
    <source>
        <dbReference type="EMBL" id="GBP44649.1"/>
    </source>
</evidence>
<feature type="region of interest" description="Disordered" evidence="6">
    <location>
        <begin position="525"/>
        <end position="546"/>
    </location>
</feature>
<dbReference type="GO" id="GO:0004842">
    <property type="term" value="F:ubiquitin-protein transferase activity"/>
    <property type="evidence" value="ECO:0007669"/>
    <property type="project" value="TreeGrafter"/>
</dbReference>
<dbReference type="GO" id="GO:0045944">
    <property type="term" value="P:positive regulation of transcription by RNA polymerase II"/>
    <property type="evidence" value="ECO:0007669"/>
    <property type="project" value="TreeGrafter"/>
</dbReference>
<dbReference type="AlphaFoldDB" id="A0A4C1W2D9"/>
<dbReference type="Proteomes" id="UP000299102">
    <property type="component" value="Unassembled WGS sequence"/>
</dbReference>
<evidence type="ECO:0000256" key="6">
    <source>
        <dbReference type="SAM" id="MobiDB-lite"/>
    </source>
</evidence>
<feature type="domain" description="BRCT" evidence="7">
    <location>
        <begin position="847"/>
        <end position="947"/>
    </location>
</feature>
<dbReference type="InterPro" id="IPR031099">
    <property type="entry name" value="BRCA1-associated"/>
</dbReference>
<name>A0A4C1W2D9_EUMVA</name>
<dbReference type="PROSITE" id="PS50172">
    <property type="entry name" value="BRCT"/>
    <property type="match status" value="2"/>
</dbReference>
<sequence length="982" mass="109990">MLHDVDTTVIATLLMQQLEYAICVECCCVYTDVETATCGHSLCSSCWQSQRVCSTCMARATQTQRRRNLPLQTLATHSQTLLRAFEKLFHITGTVVYKHQSQTDWDKIETMPNSQVVHSDEDQHNKNTLIPVYTCENPRRSSRNKDLQTVVETSKLTKENDGSLQSDKKAELAKSNWNNVKKMKKEFSKLNKIHRTKLNVSIENIKRAKSSTRSIVKDHFENLPHTPYVIDEESPMISTLPQKSQEHIRGEDFHTLNNFDIEQQNKSEAVAQESTDVNCNENNTLINNSSKVVNSVSNHEQNVCNTDKPTSNKIYFFKRGKLCHDFCKECDNTLKQMHCVACQTSECDNILIDIKIGNMLTKIVINGEKDIQVKKQTSTQTDNKEDKTANDLLMTRHEKDVEVVDLRQRPLEISDVLQDSRDLLEKHSPPNESSEKNSKNNLTQLERIDAQEHTVVVENIVEVDSTTNIDPEELDIFNNTPPIQDDVQFLKNADPGPSKILVSVGSKRVCGTDISIPFAKRVRLGDSSPHSCPLDSQSNSEPAQQLHSENVFSLLEKLACQSANEPQRPASINANHEFNRHNDYGDKSDHDLLTVESISNRSIIEESQCPEVVSVATNIFSTCDIKDSVKAAKESTHNPVVHTDTNRKINRDRVAIESVPNNELPLRTQTLETPLSMTNFVNSIEHNSTPLARKSLRYDRATLETESVDVTLCPTNANGPNTQEREFISMENIPRQPAQVAPVTLPCVAGSNLKGSELAKLKSLCTKLGWTFLENYSPTLTHLVITVDDENKAQRTVKYMCALAAGKWVVSFAWAERCAVAGRLIPEMPFEALDLTGAPGPRRSRTATRQLFAGFTFYCMPPFALLDIATLEGMLKASGARVVESAAAARADGREPHLVLAGSDQSQTPENRFIYMAMELCVVPVSVDWVLDSLGAYELCPLRDSLLCPDSLVTEYARHWLPPLLDGQMDYDLADESVPPSP</sequence>
<reference evidence="8 9" key="1">
    <citation type="journal article" date="2019" name="Commun. Biol.">
        <title>The bagworm genome reveals a unique fibroin gene that provides high tensile strength.</title>
        <authorList>
            <person name="Kono N."/>
            <person name="Nakamura H."/>
            <person name="Ohtoshi R."/>
            <person name="Tomita M."/>
            <person name="Numata K."/>
            <person name="Arakawa K."/>
        </authorList>
    </citation>
    <scope>NUCLEOTIDE SEQUENCE [LARGE SCALE GENOMIC DNA]</scope>
</reference>
<accession>A0A4C1W2D9</accession>
<keyword evidence="9" id="KW-1185">Reference proteome</keyword>
<dbReference type="InterPro" id="IPR036420">
    <property type="entry name" value="BRCT_dom_sf"/>
</dbReference>
<evidence type="ECO:0000256" key="4">
    <source>
        <dbReference type="ARBA" id="ARBA00023204"/>
    </source>
</evidence>
<evidence type="ECO:0000259" key="7">
    <source>
        <dbReference type="PROSITE" id="PS50172"/>
    </source>
</evidence>
<dbReference type="PANTHER" id="PTHR13763:SF0">
    <property type="entry name" value="BREAST CANCER TYPE 1 SUSCEPTIBILITY PROTEIN"/>
    <property type="match status" value="1"/>
</dbReference>
<comment type="subcellular location">
    <subcellularLocation>
        <location evidence="1">Nucleus</location>
    </subcellularLocation>
</comment>
<dbReference type="GO" id="GO:0031436">
    <property type="term" value="C:BRCA1-BARD1 complex"/>
    <property type="evidence" value="ECO:0007669"/>
    <property type="project" value="TreeGrafter"/>
</dbReference>
<evidence type="ECO:0000256" key="5">
    <source>
        <dbReference type="ARBA" id="ARBA00023242"/>
    </source>
</evidence>
<gene>
    <name evidence="8" type="primary">Brca1</name>
    <name evidence="8" type="ORF">EVAR_44177_1</name>
</gene>